<dbReference type="InterPro" id="IPR025476">
    <property type="entry name" value="Helitron_helicase-like"/>
</dbReference>
<dbReference type="EMBL" id="CMVM020000258">
    <property type="status" value="NOT_ANNOTATED_CDS"/>
    <property type="molecule type" value="Genomic_DNA"/>
</dbReference>
<dbReference type="PANTHER" id="PTHR34141:SF1">
    <property type="match status" value="1"/>
</dbReference>
<dbReference type="EnsemblMetazoa" id="OVOC9231.1">
    <property type="protein sequence ID" value="OVOC9231.1"/>
    <property type="gene ID" value="WBGene00246040"/>
</dbReference>
<reference evidence="3" key="2">
    <citation type="submission" date="2022-06" db="UniProtKB">
        <authorList>
            <consortium name="EnsemblMetazoa"/>
        </authorList>
    </citation>
    <scope>IDENTIFICATION</scope>
</reference>
<dbReference type="Pfam" id="PF14214">
    <property type="entry name" value="Helitron_like_N"/>
    <property type="match status" value="1"/>
</dbReference>
<keyword evidence="4" id="KW-1185">Reference proteome</keyword>
<feature type="domain" description="Helitron helicase-like" evidence="2">
    <location>
        <begin position="62"/>
        <end position="93"/>
    </location>
</feature>
<dbReference type="PANTHER" id="PTHR34141">
    <property type="match status" value="1"/>
</dbReference>
<accession>A0A8R1Y335</accession>
<feature type="region of interest" description="Disordered" evidence="1">
    <location>
        <begin position="172"/>
        <end position="200"/>
    </location>
</feature>
<protein>
    <submittedName>
        <fullName evidence="3">Helitron_like_N domain-containing protein</fullName>
    </submittedName>
</protein>
<evidence type="ECO:0000313" key="3">
    <source>
        <dbReference type="EnsemblMetazoa" id="OVOC9231.1"/>
    </source>
</evidence>
<proteinExistence type="predicted"/>
<evidence type="ECO:0000259" key="2">
    <source>
        <dbReference type="Pfam" id="PF14214"/>
    </source>
</evidence>
<evidence type="ECO:0000256" key="1">
    <source>
        <dbReference type="SAM" id="MobiDB-lite"/>
    </source>
</evidence>
<dbReference type="AlphaFoldDB" id="A0A8R1Y335"/>
<reference evidence="4" key="1">
    <citation type="submission" date="2013-10" db="EMBL/GenBank/DDBJ databases">
        <title>Genome sequencing of Onchocerca volvulus.</title>
        <authorList>
            <person name="Cotton J."/>
            <person name="Tsai J."/>
            <person name="Stanley E."/>
            <person name="Tracey A."/>
            <person name="Holroyd N."/>
            <person name="Lustigman S."/>
            <person name="Berriman M."/>
        </authorList>
    </citation>
    <scope>NUCLEOTIDE SEQUENCE</scope>
</reference>
<name>A0A8R1Y335_ONCVO</name>
<dbReference type="Proteomes" id="UP000024404">
    <property type="component" value="Unassembled WGS sequence"/>
</dbReference>
<organism evidence="3 4">
    <name type="scientific">Onchocerca volvulus</name>
    <dbReference type="NCBI Taxonomy" id="6282"/>
    <lineage>
        <taxon>Eukaryota</taxon>
        <taxon>Metazoa</taxon>
        <taxon>Ecdysozoa</taxon>
        <taxon>Nematoda</taxon>
        <taxon>Chromadorea</taxon>
        <taxon>Rhabditida</taxon>
        <taxon>Spirurina</taxon>
        <taxon>Spiruromorpha</taxon>
        <taxon>Filarioidea</taxon>
        <taxon>Onchocercidae</taxon>
        <taxon>Onchocerca</taxon>
    </lineage>
</organism>
<sequence>MRPQNGLVFPRKSCDDRSRASTDFLCAIINDFAIVISGSPRHMHQYAQDTIAHTEAELAVGFHVKHGVFGSVRCWMYLIEWQQRGLPHASILIWLYKKSLQTKSLIINVTLHGLYRSHFTLQLDHTIPYINPYPEVTDLICRLPLPTLFYRLEAVHLGDLLRIWPPSDFHGSNKAHETPQEPWRFTETTSLSPAEPIPGSPFLNQKRELWLGLSSMFPSSFALPR</sequence>
<evidence type="ECO:0000313" key="4">
    <source>
        <dbReference type="Proteomes" id="UP000024404"/>
    </source>
</evidence>